<evidence type="ECO:0000256" key="3">
    <source>
        <dbReference type="ARBA" id="ARBA00011738"/>
    </source>
</evidence>
<dbReference type="GO" id="GO:0051903">
    <property type="term" value="F:S-(hydroxymethyl)glutathione dehydrogenase [NAD(P)+] activity"/>
    <property type="evidence" value="ECO:0007669"/>
    <property type="project" value="TreeGrafter"/>
</dbReference>
<dbReference type="GO" id="GO:0046294">
    <property type="term" value="P:formaldehyde catabolic process"/>
    <property type="evidence" value="ECO:0007669"/>
    <property type="project" value="TreeGrafter"/>
</dbReference>
<dbReference type="InterPro" id="IPR002328">
    <property type="entry name" value="ADH_Zn_CS"/>
</dbReference>
<evidence type="ECO:0000259" key="10">
    <source>
        <dbReference type="Pfam" id="PF00107"/>
    </source>
</evidence>
<dbReference type="GO" id="GO:0008270">
    <property type="term" value="F:zinc ion binding"/>
    <property type="evidence" value="ECO:0007669"/>
    <property type="project" value="InterPro"/>
</dbReference>
<keyword evidence="9" id="KW-1133">Transmembrane helix</keyword>
<name>A0AA89AF11_9ASTE</name>
<dbReference type="AlphaFoldDB" id="A0AA89AF11"/>
<evidence type="ECO:0000256" key="2">
    <source>
        <dbReference type="ARBA" id="ARBA00010902"/>
    </source>
</evidence>
<protein>
    <recommendedName>
        <fullName evidence="14">Alcohol dehydrogenase</fullName>
    </recommendedName>
</protein>
<dbReference type="Pfam" id="PF08240">
    <property type="entry name" value="ADH_N"/>
    <property type="match status" value="1"/>
</dbReference>
<keyword evidence="9" id="KW-0472">Membrane</keyword>
<sequence length="529" mass="57191">MDVVVMVICGGGQCGGRRLLVAVGVGGHWWAEDRPVVVVVAVGFGLGGCRWRRSGSRQRVLPSATIGYIGLWWVFMRGLRLARRMVCGDVVAGGSGCNGQIGGCGGVNAVKPRQIIPTVRQRTSGRNVRGGETAVPHRRKPIRCRAAVARRAGEPLVMEEVVVAPPSSHEVRIKIICTSLCYSDITFWKMKDPPGYFPRILGHEAYGVVESVGENVADLTEGDTVIPIFLPDCGECTDCRSKKSNLCTKLVSPWMHRDETSRFTDLNGDTVYHFLYVSSFSEYTVVDIAHLTKVDPAIPPNRACLLSCGVSTGVGAAWRTAKVEGGSSVAIFGLGAIGLAVAEGARLCGATRIIGVDVNPDKFEIGKKFGVTDFVNSRECGNRSVSQVIIEMTDGGADYCFECVGLSSLVREAYDTCRKLSLSLSPPLLLPGWGKTVVLGVDKPGSQLNFSSSEVLLHGKTLSGSLFGGLKPKSDVPILLKRYMDKELRLDEFVTHEVSFEDINKAFDLLLAGKGLRCVIWMDSYVKFP</sequence>
<dbReference type="PANTHER" id="PTHR43880">
    <property type="entry name" value="ALCOHOL DEHYDROGENASE"/>
    <property type="match status" value="1"/>
</dbReference>
<dbReference type="InterPro" id="IPR013154">
    <property type="entry name" value="ADH-like_N"/>
</dbReference>
<evidence type="ECO:0000256" key="6">
    <source>
        <dbReference type="ARBA" id="ARBA00023002"/>
    </source>
</evidence>
<reference evidence="12" key="1">
    <citation type="submission" date="2022-12" db="EMBL/GenBank/DDBJ databases">
        <title>Draft genome assemblies for two species of Escallonia (Escalloniales).</title>
        <authorList>
            <person name="Chanderbali A."/>
            <person name="Dervinis C."/>
            <person name="Anghel I."/>
            <person name="Soltis D."/>
            <person name="Soltis P."/>
            <person name="Zapata F."/>
        </authorList>
    </citation>
    <scope>NUCLEOTIDE SEQUENCE</scope>
    <source>
        <strain evidence="12">UCBG64.0493</strain>
        <tissue evidence="12">Leaf</tissue>
    </source>
</reference>
<keyword evidence="4 8" id="KW-0479">Metal-binding</keyword>
<feature type="transmembrane region" description="Helical" evidence="9">
    <location>
        <begin position="60"/>
        <end position="79"/>
    </location>
</feature>
<keyword evidence="9" id="KW-0812">Transmembrane</keyword>
<comment type="subunit">
    <text evidence="3">Homodimer.</text>
</comment>
<accession>A0AA89AF11</accession>
<dbReference type="Gene3D" id="3.40.50.720">
    <property type="entry name" value="NAD(P)-binding Rossmann-like Domain"/>
    <property type="match status" value="1"/>
</dbReference>
<evidence type="ECO:0000256" key="1">
    <source>
        <dbReference type="ARBA" id="ARBA00001947"/>
    </source>
</evidence>
<dbReference type="FunFam" id="3.40.50.720:FF:000003">
    <property type="entry name" value="S-(hydroxymethyl)glutathione dehydrogenase"/>
    <property type="match status" value="1"/>
</dbReference>
<dbReference type="EMBL" id="JAVXUP010002832">
    <property type="protein sequence ID" value="KAK3001184.1"/>
    <property type="molecule type" value="Genomic_DNA"/>
</dbReference>
<dbReference type="PANTHER" id="PTHR43880:SF7">
    <property type="entry name" value="ALCOHOL DEHYDROGENASE-LIKE 7"/>
    <property type="match status" value="1"/>
</dbReference>
<keyword evidence="13" id="KW-1185">Reference proteome</keyword>
<comment type="caution">
    <text evidence="12">The sequence shown here is derived from an EMBL/GenBank/DDBJ whole genome shotgun (WGS) entry which is preliminary data.</text>
</comment>
<dbReference type="Proteomes" id="UP001188597">
    <property type="component" value="Unassembled WGS sequence"/>
</dbReference>
<keyword evidence="5 8" id="KW-0862">Zinc</keyword>
<dbReference type="Pfam" id="PF00107">
    <property type="entry name" value="ADH_zinc_N"/>
    <property type="match status" value="1"/>
</dbReference>
<dbReference type="PROSITE" id="PS00059">
    <property type="entry name" value="ADH_ZINC"/>
    <property type="match status" value="1"/>
</dbReference>
<evidence type="ECO:0000259" key="11">
    <source>
        <dbReference type="Pfam" id="PF08240"/>
    </source>
</evidence>
<dbReference type="SUPFAM" id="SSF50129">
    <property type="entry name" value="GroES-like"/>
    <property type="match status" value="2"/>
</dbReference>
<organism evidence="12 13">
    <name type="scientific">Escallonia herrerae</name>
    <dbReference type="NCBI Taxonomy" id="1293975"/>
    <lineage>
        <taxon>Eukaryota</taxon>
        <taxon>Viridiplantae</taxon>
        <taxon>Streptophyta</taxon>
        <taxon>Embryophyta</taxon>
        <taxon>Tracheophyta</taxon>
        <taxon>Spermatophyta</taxon>
        <taxon>Magnoliopsida</taxon>
        <taxon>eudicotyledons</taxon>
        <taxon>Gunneridae</taxon>
        <taxon>Pentapetalae</taxon>
        <taxon>asterids</taxon>
        <taxon>campanulids</taxon>
        <taxon>Escalloniales</taxon>
        <taxon>Escalloniaceae</taxon>
        <taxon>Escallonia</taxon>
    </lineage>
</organism>
<proteinExistence type="inferred from homology"/>
<gene>
    <name evidence="12" type="ORF">RJ639_021889</name>
</gene>
<keyword evidence="6" id="KW-0560">Oxidoreductase</keyword>
<comment type="similarity">
    <text evidence="2">Belongs to the zinc-containing alcohol dehydrogenase family. Class-III subfamily.</text>
</comment>
<evidence type="ECO:0000256" key="4">
    <source>
        <dbReference type="ARBA" id="ARBA00022723"/>
    </source>
</evidence>
<dbReference type="FunFam" id="3.90.180.10:FF:000007">
    <property type="entry name" value="Alcohol dehydrogenase 6"/>
    <property type="match status" value="1"/>
</dbReference>
<dbReference type="GO" id="GO:0005829">
    <property type="term" value="C:cytosol"/>
    <property type="evidence" value="ECO:0007669"/>
    <property type="project" value="TreeGrafter"/>
</dbReference>
<dbReference type="SUPFAM" id="SSF51735">
    <property type="entry name" value="NAD(P)-binding Rossmann-fold domains"/>
    <property type="match status" value="1"/>
</dbReference>
<evidence type="ECO:0008006" key="14">
    <source>
        <dbReference type="Google" id="ProtNLM"/>
    </source>
</evidence>
<feature type="domain" description="Alcohol dehydrogenase-like C-terminal" evidence="10">
    <location>
        <begin position="336"/>
        <end position="480"/>
    </location>
</feature>
<dbReference type="InterPro" id="IPR011032">
    <property type="entry name" value="GroES-like_sf"/>
</dbReference>
<evidence type="ECO:0000313" key="13">
    <source>
        <dbReference type="Proteomes" id="UP001188597"/>
    </source>
</evidence>
<dbReference type="InterPro" id="IPR036291">
    <property type="entry name" value="NAD(P)-bd_dom_sf"/>
</dbReference>
<keyword evidence="7" id="KW-0520">NAD</keyword>
<evidence type="ECO:0000256" key="5">
    <source>
        <dbReference type="ARBA" id="ARBA00022833"/>
    </source>
</evidence>
<feature type="domain" description="Alcohol dehydrogenase-like N-terminal" evidence="11">
    <location>
        <begin position="168"/>
        <end position="294"/>
    </location>
</feature>
<evidence type="ECO:0000313" key="12">
    <source>
        <dbReference type="EMBL" id="KAK3001184.1"/>
    </source>
</evidence>
<dbReference type="Gene3D" id="3.90.180.10">
    <property type="entry name" value="Medium-chain alcohol dehydrogenases, catalytic domain"/>
    <property type="match status" value="1"/>
</dbReference>
<evidence type="ECO:0000256" key="9">
    <source>
        <dbReference type="SAM" id="Phobius"/>
    </source>
</evidence>
<evidence type="ECO:0000256" key="8">
    <source>
        <dbReference type="RuleBase" id="RU361277"/>
    </source>
</evidence>
<dbReference type="InterPro" id="IPR013149">
    <property type="entry name" value="ADH-like_C"/>
</dbReference>
<comment type="cofactor">
    <cofactor evidence="1 8">
        <name>Zn(2+)</name>
        <dbReference type="ChEBI" id="CHEBI:29105"/>
    </cofactor>
</comment>
<evidence type="ECO:0000256" key="7">
    <source>
        <dbReference type="ARBA" id="ARBA00023027"/>
    </source>
</evidence>